<dbReference type="InterPro" id="IPR001296">
    <property type="entry name" value="Glyco_trans_1"/>
</dbReference>
<name>A0ABS1DZB7_RUBGE</name>
<dbReference type="Gene3D" id="3.40.50.2000">
    <property type="entry name" value="Glycogen Phosphorylase B"/>
    <property type="match status" value="2"/>
</dbReference>
<reference evidence="11" key="1">
    <citation type="submission" date="2017-08" db="EMBL/GenBank/DDBJ databases">
        <authorList>
            <person name="Imhoff J.F."/>
            <person name="Rahn T."/>
            <person name="Kuenzel S."/>
            <person name="Neulinger S.C."/>
        </authorList>
    </citation>
    <scope>NUCLEOTIDE SEQUENCE</scope>
    <source>
        <strain evidence="11">IM 151</strain>
    </source>
</reference>
<dbReference type="NCBIfam" id="TIGR02095">
    <property type="entry name" value="glgA"/>
    <property type="match status" value="1"/>
</dbReference>
<dbReference type="InterPro" id="IPR011835">
    <property type="entry name" value="GS/SS"/>
</dbReference>
<organism evidence="11 12">
    <name type="scientific">Rubrivivax gelatinosus</name>
    <name type="common">Rhodocyclus gelatinosus</name>
    <name type="synonym">Rhodopseudomonas gelatinosa</name>
    <dbReference type="NCBI Taxonomy" id="28068"/>
    <lineage>
        <taxon>Bacteria</taxon>
        <taxon>Pseudomonadati</taxon>
        <taxon>Pseudomonadota</taxon>
        <taxon>Betaproteobacteria</taxon>
        <taxon>Burkholderiales</taxon>
        <taxon>Sphaerotilaceae</taxon>
        <taxon>Rubrivivax</taxon>
    </lineage>
</organism>
<dbReference type="EMBL" id="NRRU01000096">
    <property type="protein sequence ID" value="MBK1715094.1"/>
    <property type="molecule type" value="Genomic_DNA"/>
</dbReference>
<dbReference type="RefSeq" id="WP_200379779.1">
    <property type="nucleotide sequence ID" value="NZ_NRRU01000096.1"/>
</dbReference>
<evidence type="ECO:0000256" key="6">
    <source>
        <dbReference type="ARBA" id="ARBA00022679"/>
    </source>
</evidence>
<feature type="binding site" evidence="8">
    <location>
        <position position="15"/>
    </location>
    <ligand>
        <name>ADP-alpha-D-glucose</name>
        <dbReference type="ChEBI" id="CHEBI:57498"/>
    </ligand>
</feature>
<dbReference type="Proteomes" id="UP001041814">
    <property type="component" value="Unassembled WGS sequence"/>
</dbReference>
<dbReference type="PANTHER" id="PTHR45825:SF11">
    <property type="entry name" value="ALPHA AMYLASE DOMAIN-CONTAINING PROTEIN"/>
    <property type="match status" value="1"/>
</dbReference>
<evidence type="ECO:0000256" key="2">
    <source>
        <dbReference type="ARBA" id="ARBA00002764"/>
    </source>
</evidence>
<gene>
    <name evidence="8" type="primary">glgA</name>
    <name evidence="11" type="ORF">CKO43_20250</name>
</gene>
<feature type="domain" description="Starch synthase catalytic" evidence="10">
    <location>
        <begin position="2"/>
        <end position="239"/>
    </location>
</feature>
<sequence>MKVLHVAAEVFPLVKTGGLADVVAALPVAQAEQGADVRLLLPGLPAILDGVSGARCVIDIGACFGALRVRLLRARLPGDGLVAYVIDAPYLYQRGGSPYQNARGEEWPDNLQRFALLGWIAAHLAAADADPQWAPDVVHAHDWHAAMSCAYIADHAATPAASVYTVHNLAYQGLFPMHDWAPLGLASRLMSPAGLEYHGQLSFMKAGLKFSDRVTTVSPNYAREIATLEFGCGLDGVIRSRASQVRGILNGIDVDIWDPATDAAIAASFDADRTDGKAVCRRALQAEAGLDVDDAALVVTIVSRLTSQKGLDLVLAALPELLGQGVQFAIQGTGDAALEAAFRAAQAEHPGRVQVFTGYDEARAHRLIAGADAIAVPSRFEPCGLTQLYGLRYGTLPIVRRVGGLADTVVDASPAAVAEDRATGFVFDAATPQAFAHAVQRALEARRQPALWARLRARAMAQQHSWVGPARDYLALYDEALAPLRAG</sequence>
<dbReference type="PANTHER" id="PTHR45825">
    <property type="entry name" value="GRANULE-BOUND STARCH SYNTHASE 1, CHLOROPLASTIC/AMYLOPLASTIC"/>
    <property type="match status" value="1"/>
</dbReference>
<evidence type="ECO:0000259" key="10">
    <source>
        <dbReference type="Pfam" id="PF08323"/>
    </source>
</evidence>
<comment type="caution">
    <text evidence="11">The sequence shown here is derived from an EMBL/GenBank/DDBJ whole genome shotgun (WGS) entry which is preliminary data.</text>
</comment>
<protein>
    <recommendedName>
        <fullName evidence="8">Glycogen synthase</fullName>
        <ecNumber evidence="8">2.4.1.21</ecNumber>
    </recommendedName>
    <alternativeName>
        <fullName evidence="8">Starch [bacterial glycogen] synthase</fullName>
    </alternativeName>
</protein>
<evidence type="ECO:0000256" key="3">
    <source>
        <dbReference type="ARBA" id="ARBA00004964"/>
    </source>
</evidence>
<dbReference type="Pfam" id="PF08323">
    <property type="entry name" value="Glyco_transf_5"/>
    <property type="match status" value="1"/>
</dbReference>
<reference evidence="11" key="2">
    <citation type="journal article" date="2020" name="Microorganisms">
        <title>Osmotic Adaptation and Compatible Solute Biosynthesis of Phototrophic Bacteria as Revealed from Genome Analyses.</title>
        <authorList>
            <person name="Imhoff J.F."/>
            <person name="Rahn T."/>
            <person name="Kunzel S."/>
            <person name="Keller A."/>
            <person name="Neulinger S.C."/>
        </authorList>
    </citation>
    <scope>NUCLEOTIDE SEQUENCE</scope>
    <source>
        <strain evidence="11">IM 151</strain>
    </source>
</reference>
<dbReference type="EC" id="2.4.1.21" evidence="8"/>
<evidence type="ECO:0000256" key="4">
    <source>
        <dbReference type="ARBA" id="ARBA00010281"/>
    </source>
</evidence>
<evidence type="ECO:0000313" key="11">
    <source>
        <dbReference type="EMBL" id="MBK1715094.1"/>
    </source>
</evidence>
<evidence type="ECO:0000313" key="12">
    <source>
        <dbReference type="Proteomes" id="UP001041814"/>
    </source>
</evidence>
<dbReference type="Pfam" id="PF00534">
    <property type="entry name" value="Glycos_transf_1"/>
    <property type="match status" value="1"/>
</dbReference>
<evidence type="ECO:0000256" key="8">
    <source>
        <dbReference type="HAMAP-Rule" id="MF_00484"/>
    </source>
</evidence>
<keyword evidence="12" id="KW-1185">Reference proteome</keyword>
<accession>A0ABS1DZB7</accession>
<dbReference type="InterPro" id="IPR013534">
    <property type="entry name" value="Starch_synth_cat_dom"/>
</dbReference>
<keyword evidence="7 8" id="KW-0320">Glycogen biosynthesis</keyword>
<comment type="similarity">
    <text evidence="4 8">Belongs to the glycosyltransferase 1 family. Bacterial/plant glycogen synthase subfamily.</text>
</comment>
<proteinExistence type="inferred from homology"/>
<dbReference type="SUPFAM" id="SSF53756">
    <property type="entry name" value="UDP-Glycosyltransferase/glycogen phosphorylase"/>
    <property type="match status" value="1"/>
</dbReference>
<dbReference type="NCBIfam" id="NF001899">
    <property type="entry name" value="PRK00654.1-2"/>
    <property type="match status" value="1"/>
</dbReference>
<dbReference type="CDD" id="cd03791">
    <property type="entry name" value="GT5_Glycogen_synthase_DULL1-like"/>
    <property type="match status" value="1"/>
</dbReference>
<keyword evidence="5 8" id="KW-0328">Glycosyltransferase</keyword>
<keyword evidence="6 8" id="KW-0808">Transferase</keyword>
<comment type="function">
    <text evidence="2 8">Synthesizes alpha-1,4-glucan chains using ADP-glucose.</text>
</comment>
<evidence type="ECO:0000259" key="9">
    <source>
        <dbReference type="Pfam" id="PF00534"/>
    </source>
</evidence>
<evidence type="ECO:0000256" key="7">
    <source>
        <dbReference type="ARBA" id="ARBA00023056"/>
    </source>
</evidence>
<evidence type="ECO:0000256" key="1">
    <source>
        <dbReference type="ARBA" id="ARBA00001478"/>
    </source>
</evidence>
<dbReference type="HAMAP" id="MF_00484">
    <property type="entry name" value="Glycogen_synth"/>
    <property type="match status" value="1"/>
</dbReference>
<comment type="pathway">
    <text evidence="3 8">Glycan biosynthesis; glycogen biosynthesis.</text>
</comment>
<evidence type="ECO:0000256" key="5">
    <source>
        <dbReference type="ARBA" id="ARBA00022676"/>
    </source>
</evidence>
<comment type="catalytic activity">
    <reaction evidence="1 8">
        <text>[(1-&gt;4)-alpha-D-glucosyl](n) + ADP-alpha-D-glucose = [(1-&gt;4)-alpha-D-glucosyl](n+1) + ADP + H(+)</text>
        <dbReference type="Rhea" id="RHEA:18189"/>
        <dbReference type="Rhea" id="RHEA-COMP:9584"/>
        <dbReference type="Rhea" id="RHEA-COMP:9587"/>
        <dbReference type="ChEBI" id="CHEBI:15378"/>
        <dbReference type="ChEBI" id="CHEBI:15444"/>
        <dbReference type="ChEBI" id="CHEBI:57498"/>
        <dbReference type="ChEBI" id="CHEBI:456216"/>
        <dbReference type="EC" id="2.4.1.21"/>
    </reaction>
</comment>
<feature type="domain" description="Glycosyl transferase family 1" evidence="9">
    <location>
        <begin position="296"/>
        <end position="448"/>
    </location>
</feature>